<proteinExistence type="predicted"/>
<organism evidence="3 4">
    <name type="scientific">Anaplasma phagocytophilum str. CRT53-1</name>
    <dbReference type="NCBI Taxonomy" id="1359157"/>
    <lineage>
        <taxon>Bacteria</taxon>
        <taxon>Pseudomonadati</taxon>
        <taxon>Pseudomonadota</taxon>
        <taxon>Alphaproteobacteria</taxon>
        <taxon>Rickettsiales</taxon>
        <taxon>Anaplasmataceae</taxon>
        <taxon>Anaplasma</taxon>
        <taxon>phagocytophilum group</taxon>
    </lineage>
</organism>
<keyword evidence="1" id="KW-0472">Membrane</keyword>
<keyword evidence="1" id="KW-0812">Transmembrane</keyword>
<protein>
    <submittedName>
        <fullName evidence="3">Uncharacterized protein</fullName>
    </submittedName>
</protein>
<dbReference type="Proteomes" id="UP000033722">
    <property type="component" value="Unassembled WGS sequence"/>
</dbReference>
<accession>A0A0F3Q1B3</accession>
<dbReference type="AlphaFoldDB" id="A0A0F3Q1B3"/>
<dbReference type="EMBL" id="LAOD01000016">
    <property type="protein sequence ID" value="KJV86283.1"/>
    <property type="molecule type" value="Genomic_DNA"/>
</dbReference>
<evidence type="ECO:0000313" key="4">
    <source>
        <dbReference type="Proteomes" id="UP000033722"/>
    </source>
</evidence>
<comment type="caution">
    <text evidence="3">The sequence shown here is derived from an EMBL/GenBank/DDBJ whole genome shotgun (WGS) entry which is preliminary data.</text>
</comment>
<evidence type="ECO:0000256" key="1">
    <source>
        <dbReference type="SAM" id="Phobius"/>
    </source>
</evidence>
<evidence type="ECO:0000313" key="2">
    <source>
        <dbReference type="EMBL" id="KJV79853.1"/>
    </source>
</evidence>
<reference evidence="3 4" key="1">
    <citation type="submission" date="2015-01" db="EMBL/GenBank/DDBJ databases">
        <title>Genome Sequencing of Rickettsiales.</title>
        <authorList>
            <person name="Daugherty S.C."/>
            <person name="Su Q."/>
            <person name="Abolude K."/>
            <person name="Beier-Sexton M."/>
            <person name="Carlyon J.A."/>
            <person name="Carter R."/>
            <person name="Day N.P."/>
            <person name="Dumler S.J."/>
            <person name="Dyachenko V."/>
            <person name="Godinez A."/>
            <person name="Kurtti T.J."/>
            <person name="Lichay M."/>
            <person name="Mullins K.E."/>
            <person name="Ott S."/>
            <person name="Pappas-Brown V."/>
            <person name="Paris D.H."/>
            <person name="Patel P."/>
            <person name="Richards A.L."/>
            <person name="Sadzewicz L."/>
            <person name="Sears K."/>
            <person name="Seidman D."/>
            <person name="Sengamalay N."/>
            <person name="Stenos J."/>
            <person name="Tallon L.J."/>
            <person name="Vincent G."/>
            <person name="Fraser C.M."/>
            <person name="Munderloh U."/>
            <person name="Dunning-Hotopp J.C."/>
        </authorList>
    </citation>
    <scope>NUCLEOTIDE SEQUENCE [LARGE SCALE GENOMIC DNA]</scope>
    <source>
        <strain evidence="3 4">CRT53-1</strain>
    </source>
</reference>
<gene>
    <name evidence="3" type="ORF">APHCRT_0816</name>
    <name evidence="2" type="ORF">APHCRT_1646</name>
</gene>
<keyword evidence="1" id="KW-1133">Transmembrane helix</keyword>
<sequence length="42" mass="4951">MKSRDVLRFMQFSTLRKPYSMNHIFLSISFPVLPAVFAVDFI</sequence>
<name>A0A0F3Q1B3_ANAPH</name>
<evidence type="ECO:0000313" key="3">
    <source>
        <dbReference type="EMBL" id="KJV86283.1"/>
    </source>
</evidence>
<feature type="transmembrane region" description="Helical" evidence="1">
    <location>
        <begin position="21"/>
        <end position="39"/>
    </location>
</feature>
<dbReference type="EMBL" id="LAOD01000044">
    <property type="protein sequence ID" value="KJV79853.1"/>
    <property type="molecule type" value="Genomic_DNA"/>
</dbReference>
<dbReference type="PATRIC" id="fig|1359157.3.peg.1581"/>